<feature type="coiled-coil region" evidence="1">
    <location>
        <begin position="262"/>
        <end position="289"/>
    </location>
</feature>
<evidence type="ECO:0000256" key="2">
    <source>
        <dbReference type="SAM" id="MobiDB-lite"/>
    </source>
</evidence>
<organism evidence="4 5">
    <name type="scientific">Eiseniibacteriota bacterium</name>
    <dbReference type="NCBI Taxonomy" id="2212470"/>
    <lineage>
        <taxon>Bacteria</taxon>
        <taxon>Candidatus Eiseniibacteriota</taxon>
    </lineage>
</organism>
<feature type="region of interest" description="Disordered" evidence="2">
    <location>
        <begin position="152"/>
        <end position="238"/>
    </location>
</feature>
<evidence type="ECO:0000313" key="5">
    <source>
        <dbReference type="Proteomes" id="UP000748308"/>
    </source>
</evidence>
<evidence type="ECO:0000313" key="4">
    <source>
        <dbReference type="EMBL" id="MBM3317054.1"/>
    </source>
</evidence>
<gene>
    <name evidence="4" type="ORF">FJY75_04295</name>
</gene>
<protein>
    <submittedName>
        <fullName evidence="4">DUF814 domain-containing protein</fullName>
    </submittedName>
</protein>
<dbReference type="GO" id="GO:0043023">
    <property type="term" value="F:ribosomal large subunit binding"/>
    <property type="evidence" value="ECO:0007669"/>
    <property type="project" value="TreeGrafter"/>
</dbReference>
<dbReference type="EMBL" id="VGIY01000070">
    <property type="protein sequence ID" value="MBM3317054.1"/>
    <property type="molecule type" value="Genomic_DNA"/>
</dbReference>
<dbReference type="GO" id="GO:0072344">
    <property type="term" value="P:rescue of stalled ribosome"/>
    <property type="evidence" value="ECO:0007669"/>
    <property type="project" value="TreeGrafter"/>
</dbReference>
<dbReference type="PANTHER" id="PTHR15239">
    <property type="entry name" value="NUCLEAR EXPORT MEDIATOR FACTOR NEMF"/>
    <property type="match status" value="1"/>
</dbReference>
<dbReference type="AlphaFoldDB" id="A0A938BLI2"/>
<dbReference type="InterPro" id="IPR008532">
    <property type="entry name" value="NFACT_RNA-bd"/>
</dbReference>
<comment type="caution">
    <text evidence="4">The sequence shown here is derived from an EMBL/GenBank/DDBJ whole genome shotgun (WGS) entry which is preliminary data.</text>
</comment>
<dbReference type="GO" id="GO:1990112">
    <property type="term" value="C:RQC complex"/>
    <property type="evidence" value="ECO:0007669"/>
    <property type="project" value="TreeGrafter"/>
</dbReference>
<keyword evidence="1" id="KW-0175">Coiled coil</keyword>
<dbReference type="Proteomes" id="UP000748308">
    <property type="component" value="Unassembled WGS sequence"/>
</dbReference>
<feature type="domain" description="NFACT RNA-binding" evidence="3">
    <location>
        <begin position="484"/>
        <end position="570"/>
    </location>
</feature>
<feature type="compositionally biased region" description="Low complexity" evidence="2">
    <location>
        <begin position="207"/>
        <end position="234"/>
    </location>
</feature>
<name>A0A938BLI2_UNCEI</name>
<evidence type="ECO:0000259" key="3">
    <source>
        <dbReference type="Pfam" id="PF05670"/>
    </source>
</evidence>
<dbReference type="GO" id="GO:0000049">
    <property type="term" value="F:tRNA binding"/>
    <property type="evidence" value="ECO:0007669"/>
    <property type="project" value="TreeGrafter"/>
</dbReference>
<proteinExistence type="predicted"/>
<sequence>MAPTHAELVAALRTAIAGRAAILDAHTEGVEQVVLLIGGDDGTRHELHLLLLDPRPCFWLERAARRGRAEGGGFDDWLRRHVAGARIAGVGAGLSGRILRLDLRCPAPGAFDPLRAPGTPRFPALPAALILDPLPGAARLLVLDAGGDVIQRYPPTAHGEPRGRGAPGSRYAEPRASRVTAEEEDGNGADGGMGAAAGRGADGGSAAGADSGADAGSGTGAAPAVAGSSAGSPPAADPDELFRVARERAAAVVGLARAAECVRRVRRILRAERDRLARLQVKLDAELEQARGGGDCRRQAEALLAHARRVPRGARSVALEDPGQPERVLTIALDPRLGFSENAKRLFRKAARLERSLPLREAKAAQAARLAREIESWLALPALAEPPPPNSRKSGAAAGSGALVRPEDAIDGLMAALQEARRRLAQLDPGLRRSWAAAVDRWREALAGLDRPLNRPGFEARRPAPEEAVAPAARPRRFSLPGGWEVLVGRSNRENDLLTHRIARPGDLWLHARGAAGSHVVLRATARGAKPSKAIIDRAAAVAAYYSKARTSALVPVVYTEKRYVRKPRKGAPGLAVCLRESVTMVKPALPEE</sequence>
<dbReference type="Pfam" id="PF05833">
    <property type="entry name" value="NFACT_N"/>
    <property type="match status" value="1"/>
</dbReference>
<accession>A0A938BLI2</accession>
<reference evidence="4" key="1">
    <citation type="submission" date="2019-03" db="EMBL/GenBank/DDBJ databases">
        <title>Lake Tanganyika Metagenome-Assembled Genomes (MAGs).</title>
        <authorList>
            <person name="Tran P."/>
        </authorList>
    </citation>
    <scope>NUCLEOTIDE SEQUENCE</scope>
    <source>
        <strain evidence="4">M_DeepCast_400m_m2_100</strain>
    </source>
</reference>
<evidence type="ECO:0000256" key="1">
    <source>
        <dbReference type="SAM" id="Coils"/>
    </source>
</evidence>
<dbReference type="Pfam" id="PF05670">
    <property type="entry name" value="NFACT-R_1"/>
    <property type="match status" value="1"/>
</dbReference>
<dbReference type="InterPro" id="IPR051608">
    <property type="entry name" value="RQC_Subunit_NEMF"/>
</dbReference>
<dbReference type="PANTHER" id="PTHR15239:SF6">
    <property type="entry name" value="RIBOSOME QUALITY CONTROL COMPLEX SUBUNIT NEMF"/>
    <property type="match status" value="1"/>
</dbReference>
<feature type="compositionally biased region" description="Gly residues" evidence="2">
    <location>
        <begin position="188"/>
        <end position="206"/>
    </location>
</feature>